<feature type="transmembrane region" description="Helical" evidence="7">
    <location>
        <begin position="241"/>
        <end position="259"/>
    </location>
</feature>
<sequence length="575" mass="62110">MAKTSDNLTAGGNSAFHNTINDFAHIDDPNERRRLALEAIDDTPFGWYHVRAIVISGIGFLTDSYDIFAMNIAIVLLGYVYWGSSVGGTGVIPSSTQILLKVSTSVGTVIGQVGFGLMADILGRKAVYGVELIIIIIATIIQCMLGESSAVNFVAVLVFWRIIQGIGIGGDYPLSSVITSEFATTKWRGATMAAVFANQGWGQLFGAIVGLVCVVAFKGSLESANSTAECGPECINAIDKIWRILVGFGCVPGVLALYYRLTIPETPRYNLNVEEEIEIAAADILEANGLLSSEKSVDDARVAKTIEEAQAKIANSAEETPKASFKDFTRHFNQWKHMKIIIGTAGSWFLLDVAFYGLGLNNSVILATIGYASNHNIYLKLYNICVGNIILICAGSIPGYWLAVATIDTLGRKTLQLAGFVILTVIFCVIGFAYHKLSGGGLLALYVLAQLFQNWGPNTTTFIIPGEIFPTRYRSSAHGISAASGKIGAIIAQCVLGPLINHGCAANKPNCWLNHVMQIFALFMFLGIFTTLLLPETKRKSLEDIAEEVHGEFNVRRINDSPIGSSDDKSVERIV</sequence>
<dbReference type="Gene3D" id="1.20.1250.20">
    <property type="entry name" value="MFS general substrate transporter like domains"/>
    <property type="match status" value="2"/>
</dbReference>
<feature type="transmembrane region" description="Helical" evidence="7">
    <location>
        <begin position="151"/>
        <end position="174"/>
    </location>
</feature>
<dbReference type="OrthoDB" id="433512at2759"/>
<dbReference type="FunFam" id="1.20.1250.20:FF:000421">
    <property type="entry name" value="Inorganic phosphate transporter"/>
    <property type="match status" value="1"/>
</dbReference>
<dbReference type="CDD" id="cd17364">
    <property type="entry name" value="MFS_PhT"/>
    <property type="match status" value="1"/>
</dbReference>
<evidence type="ECO:0000256" key="6">
    <source>
        <dbReference type="ARBA" id="ARBA00023136"/>
    </source>
</evidence>
<accession>A0A1E3PSM3</accession>
<dbReference type="PROSITE" id="PS00217">
    <property type="entry name" value="SUGAR_TRANSPORT_2"/>
    <property type="match status" value="1"/>
</dbReference>
<feature type="transmembrane region" description="Helical" evidence="7">
    <location>
        <begin position="126"/>
        <end position="145"/>
    </location>
</feature>
<dbReference type="GO" id="GO:0006817">
    <property type="term" value="P:phosphate ion transport"/>
    <property type="evidence" value="ECO:0007669"/>
    <property type="project" value="UniProtKB-KW"/>
</dbReference>
<dbReference type="InterPro" id="IPR005828">
    <property type="entry name" value="MFS_sugar_transport-like"/>
</dbReference>
<protein>
    <submittedName>
        <fullName evidence="9">Phosphate permease</fullName>
    </submittedName>
</protein>
<keyword evidence="6 7" id="KW-0472">Membrane</keyword>
<reference evidence="9 10" key="1">
    <citation type="journal article" date="2016" name="Proc. Natl. Acad. Sci. U.S.A.">
        <title>Comparative genomics of biotechnologically important yeasts.</title>
        <authorList>
            <person name="Riley R."/>
            <person name="Haridas S."/>
            <person name="Wolfe K.H."/>
            <person name="Lopes M.R."/>
            <person name="Hittinger C.T."/>
            <person name="Goeker M."/>
            <person name="Salamov A.A."/>
            <person name="Wisecaver J.H."/>
            <person name="Long T.M."/>
            <person name="Calvey C.H."/>
            <person name="Aerts A.L."/>
            <person name="Barry K.W."/>
            <person name="Choi C."/>
            <person name="Clum A."/>
            <person name="Coughlan A.Y."/>
            <person name="Deshpande S."/>
            <person name="Douglass A.P."/>
            <person name="Hanson S.J."/>
            <person name="Klenk H.-P."/>
            <person name="LaButti K.M."/>
            <person name="Lapidus A."/>
            <person name="Lindquist E.A."/>
            <person name="Lipzen A.M."/>
            <person name="Meier-Kolthoff J.P."/>
            <person name="Ohm R.A."/>
            <person name="Otillar R.P."/>
            <person name="Pangilinan J.L."/>
            <person name="Peng Y."/>
            <person name="Rokas A."/>
            <person name="Rosa C.A."/>
            <person name="Scheuner C."/>
            <person name="Sibirny A.A."/>
            <person name="Slot J.C."/>
            <person name="Stielow J.B."/>
            <person name="Sun H."/>
            <person name="Kurtzman C.P."/>
            <person name="Blackwell M."/>
            <person name="Grigoriev I.V."/>
            <person name="Jeffries T.W."/>
        </authorList>
    </citation>
    <scope>NUCLEOTIDE SEQUENCE [LARGE SCALE GENOMIC DNA]</scope>
    <source>
        <strain evidence="9 10">DSM 6958</strain>
    </source>
</reference>
<evidence type="ECO:0000256" key="1">
    <source>
        <dbReference type="ARBA" id="ARBA00004141"/>
    </source>
</evidence>
<keyword evidence="2" id="KW-0813">Transport</keyword>
<feature type="transmembrane region" description="Helical" evidence="7">
    <location>
        <begin position="381"/>
        <end position="403"/>
    </location>
</feature>
<proteinExistence type="predicted"/>
<dbReference type="InterPro" id="IPR004738">
    <property type="entry name" value="Phos_permease"/>
</dbReference>
<feature type="transmembrane region" description="Helical" evidence="7">
    <location>
        <begin position="68"/>
        <end position="92"/>
    </location>
</feature>
<keyword evidence="3" id="KW-0592">Phosphate transport</keyword>
<dbReference type="SUPFAM" id="SSF103473">
    <property type="entry name" value="MFS general substrate transporter"/>
    <property type="match status" value="1"/>
</dbReference>
<dbReference type="InterPro" id="IPR005829">
    <property type="entry name" value="Sugar_transporter_CS"/>
</dbReference>
<dbReference type="InterPro" id="IPR036259">
    <property type="entry name" value="MFS_trans_sf"/>
</dbReference>
<keyword evidence="4 7" id="KW-0812">Transmembrane</keyword>
<dbReference type="PANTHER" id="PTHR24064">
    <property type="entry name" value="SOLUTE CARRIER FAMILY 22 MEMBER"/>
    <property type="match status" value="1"/>
</dbReference>
<keyword evidence="5 7" id="KW-1133">Transmembrane helix</keyword>
<dbReference type="GO" id="GO:0005315">
    <property type="term" value="F:phosphate transmembrane transporter activity"/>
    <property type="evidence" value="ECO:0007669"/>
    <property type="project" value="InterPro"/>
</dbReference>
<gene>
    <name evidence="9" type="ORF">NADFUDRAFT_44890</name>
</gene>
<comment type="subcellular location">
    <subcellularLocation>
        <location evidence="1">Membrane</location>
        <topology evidence="1">Multi-pass membrane protein</topology>
    </subcellularLocation>
</comment>
<evidence type="ECO:0000256" key="4">
    <source>
        <dbReference type="ARBA" id="ARBA00022692"/>
    </source>
</evidence>
<dbReference type="GO" id="GO:0016020">
    <property type="term" value="C:membrane"/>
    <property type="evidence" value="ECO:0007669"/>
    <property type="project" value="UniProtKB-SubCell"/>
</dbReference>
<feature type="transmembrane region" description="Helical" evidence="7">
    <location>
        <begin position="98"/>
        <end position="119"/>
    </location>
</feature>
<dbReference type="Pfam" id="PF00083">
    <property type="entry name" value="Sugar_tr"/>
    <property type="match status" value="1"/>
</dbReference>
<dbReference type="AlphaFoldDB" id="A0A1E3PSM3"/>
<dbReference type="InterPro" id="IPR020846">
    <property type="entry name" value="MFS_dom"/>
</dbReference>
<dbReference type="NCBIfam" id="TIGR00887">
    <property type="entry name" value="2A0109"/>
    <property type="match status" value="1"/>
</dbReference>
<dbReference type="EMBL" id="KV454406">
    <property type="protein sequence ID" value="ODQ68278.1"/>
    <property type="molecule type" value="Genomic_DNA"/>
</dbReference>
<evidence type="ECO:0000256" key="3">
    <source>
        <dbReference type="ARBA" id="ARBA00022592"/>
    </source>
</evidence>
<evidence type="ECO:0000256" key="7">
    <source>
        <dbReference type="SAM" id="Phobius"/>
    </source>
</evidence>
<evidence type="ECO:0000313" key="10">
    <source>
        <dbReference type="Proteomes" id="UP000095009"/>
    </source>
</evidence>
<organism evidence="9 10">
    <name type="scientific">Nadsonia fulvescens var. elongata DSM 6958</name>
    <dbReference type="NCBI Taxonomy" id="857566"/>
    <lineage>
        <taxon>Eukaryota</taxon>
        <taxon>Fungi</taxon>
        <taxon>Dikarya</taxon>
        <taxon>Ascomycota</taxon>
        <taxon>Saccharomycotina</taxon>
        <taxon>Dipodascomycetes</taxon>
        <taxon>Dipodascales</taxon>
        <taxon>Dipodascales incertae sedis</taxon>
        <taxon>Nadsonia</taxon>
    </lineage>
</organism>
<feature type="transmembrane region" description="Helical" evidence="7">
    <location>
        <begin position="516"/>
        <end position="534"/>
    </location>
</feature>
<dbReference type="Proteomes" id="UP000095009">
    <property type="component" value="Unassembled WGS sequence"/>
</dbReference>
<evidence type="ECO:0000259" key="8">
    <source>
        <dbReference type="PROSITE" id="PS50850"/>
    </source>
</evidence>
<name>A0A1E3PSM3_9ASCO</name>
<dbReference type="STRING" id="857566.A0A1E3PSM3"/>
<evidence type="ECO:0000313" key="9">
    <source>
        <dbReference type="EMBL" id="ODQ68278.1"/>
    </source>
</evidence>
<evidence type="ECO:0000256" key="2">
    <source>
        <dbReference type="ARBA" id="ARBA00022448"/>
    </source>
</evidence>
<keyword evidence="10" id="KW-1185">Reference proteome</keyword>
<feature type="transmembrane region" description="Helical" evidence="7">
    <location>
        <begin position="415"/>
        <end position="434"/>
    </location>
</feature>
<feature type="domain" description="Major facilitator superfamily (MFS) profile" evidence="8">
    <location>
        <begin position="52"/>
        <end position="539"/>
    </location>
</feature>
<feature type="transmembrane region" description="Helical" evidence="7">
    <location>
        <begin position="195"/>
        <end position="217"/>
    </location>
</feature>
<feature type="transmembrane region" description="Helical" evidence="7">
    <location>
        <begin position="340"/>
        <end position="361"/>
    </location>
</feature>
<dbReference type="PROSITE" id="PS50850">
    <property type="entry name" value="MFS"/>
    <property type="match status" value="1"/>
</dbReference>
<evidence type="ECO:0000256" key="5">
    <source>
        <dbReference type="ARBA" id="ARBA00022989"/>
    </source>
</evidence>